<feature type="region of interest" description="Disordered" evidence="1">
    <location>
        <begin position="381"/>
        <end position="442"/>
    </location>
</feature>
<reference evidence="2 3" key="1">
    <citation type="journal article" date="2018" name="Evol. Lett.">
        <title>Horizontal gene cluster transfer increased hallucinogenic mushroom diversity.</title>
        <authorList>
            <person name="Reynolds H.T."/>
            <person name="Vijayakumar V."/>
            <person name="Gluck-Thaler E."/>
            <person name="Korotkin H.B."/>
            <person name="Matheny P.B."/>
            <person name="Slot J.C."/>
        </authorList>
    </citation>
    <scope>NUCLEOTIDE SEQUENCE [LARGE SCALE GENOMIC DNA]</scope>
    <source>
        <strain evidence="2 3">2629</strain>
    </source>
</reference>
<organism evidence="2 3">
    <name type="scientific">Panaeolus cyanescens</name>
    <dbReference type="NCBI Taxonomy" id="181874"/>
    <lineage>
        <taxon>Eukaryota</taxon>
        <taxon>Fungi</taxon>
        <taxon>Dikarya</taxon>
        <taxon>Basidiomycota</taxon>
        <taxon>Agaricomycotina</taxon>
        <taxon>Agaricomycetes</taxon>
        <taxon>Agaricomycetidae</taxon>
        <taxon>Agaricales</taxon>
        <taxon>Agaricineae</taxon>
        <taxon>Galeropsidaceae</taxon>
        <taxon>Panaeolus</taxon>
    </lineage>
</organism>
<feature type="compositionally biased region" description="Basic residues" evidence="1">
    <location>
        <begin position="496"/>
        <end position="507"/>
    </location>
</feature>
<feature type="compositionally biased region" description="Basic and acidic residues" evidence="1">
    <location>
        <begin position="279"/>
        <end position="291"/>
    </location>
</feature>
<feature type="region of interest" description="Disordered" evidence="1">
    <location>
        <begin position="487"/>
        <end position="623"/>
    </location>
</feature>
<gene>
    <name evidence="2" type="ORF">CVT24_001201</name>
</gene>
<evidence type="ECO:0000256" key="1">
    <source>
        <dbReference type="SAM" id="MobiDB-lite"/>
    </source>
</evidence>
<dbReference type="AlphaFoldDB" id="A0A409VTU5"/>
<feature type="compositionally biased region" description="Polar residues" evidence="1">
    <location>
        <begin position="423"/>
        <end position="433"/>
    </location>
</feature>
<feature type="compositionally biased region" description="Basic and acidic residues" evidence="1">
    <location>
        <begin position="381"/>
        <end position="395"/>
    </location>
</feature>
<evidence type="ECO:0000313" key="3">
    <source>
        <dbReference type="Proteomes" id="UP000284842"/>
    </source>
</evidence>
<protein>
    <submittedName>
        <fullName evidence="2">Uncharacterized protein</fullName>
    </submittedName>
</protein>
<feature type="compositionally biased region" description="Low complexity" evidence="1">
    <location>
        <begin position="566"/>
        <end position="594"/>
    </location>
</feature>
<dbReference type="EMBL" id="NHTK01005977">
    <property type="protein sequence ID" value="PPQ69701.1"/>
    <property type="molecule type" value="Genomic_DNA"/>
</dbReference>
<feature type="compositionally biased region" description="Polar residues" evidence="1">
    <location>
        <begin position="396"/>
        <end position="416"/>
    </location>
</feature>
<sequence length="640" mass="71514">MPFALGNTLNALGQTLGVITRKKRMDTPSAAPKNNSENHPRRLPFIRGIVTKKTSVAETSNRLLRRYRSKQSMSDAEAAPSKPVIRSETARAYVGSSADAYLASQRAYEASKQLRENHPRKLSMTNKPNVMAPEAAISHVSIRNTTAMLVKRRVEVQIDELEDRLYDGLPESPTQGKGKQRAREDVEDLQPKPKARRRSDVHIESFGDEIYEGLPESPTQDRREKRERRGLGGLIPRQSEVQIDALGDEMYERLPESPTRYKGKKRAREEDLMLGESRAPSDLDRPSDAKRLRLTASMGGSSSGARLPSRPSLKGRGAPRLKAKKKFKHTQLLPQPPPPSTASTSPRPISLPHIYIFATMPLTFGNALNALGEALGFVRRKDENEGTAPKPRDNTENQPPRQAKISVSSDRLSNRANYLPKGQRSTKFTSHAESSTKPKVRSDAARLYVGSSPKAYFASQRAYEASRQLRVNHPRKLTRENKLNVVAPEAAAPQAARRKRRSRHVKKRVEVEDSDEEFEDEVYDALPESPTRNKGKKRAREEDMNLGEEGTADNDGPSAPKRMRHSSSTASGAASISVATSSSTRTGGQSSGSAAHKELKSRVRLRSILKQKDETKKKSKKVTFTESVIFERKKEWKRRR</sequence>
<dbReference type="Proteomes" id="UP000284842">
    <property type="component" value="Unassembled WGS sequence"/>
</dbReference>
<keyword evidence="3" id="KW-1185">Reference proteome</keyword>
<feature type="compositionally biased region" description="Acidic residues" evidence="1">
    <location>
        <begin position="512"/>
        <end position="523"/>
    </location>
</feature>
<evidence type="ECO:0000313" key="2">
    <source>
        <dbReference type="EMBL" id="PPQ69701.1"/>
    </source>
</evidence>
<name>A0A409VTU5_9AGAR</name>
<accession>A0A409VTU5</accession>
<feature type="compositionally biased region" description="Basic and acidic residues" evidence="1">
    <location>
        <begin position="219"/>
        <end position="230"/>
    </location>
</feature>
<proteinExistence type="predicted"/>
<feature type="region of interest" description="Disordered" evidence="1">
    <location>
        <begin position="20"/>
        <end position="41"/>
    </location>
</feature>
<comment type="caution">
    <text evidence="2">The sequence shown here is derived from an EMBL/GenBank/DDBJ whole genome shotgun (WGS) entry which is preliminary data.</text>
</comment>
<feature type="region of interest" description="Disordered" evidence="1">
    <location>
        <begin position="166"/>
        <end position="321"/>
    </location>
</feature>
<feature type="region of interest" description="Disordered" evidence="1">
    <location>
        <begin position="327"/>
        <end position="346"/>
    </location>
</feature>
<dbReference type="InParanoid" id="A0A409VTU5"/>